<dbReference type="InterPro" id="IPR005821">
    <property type="entry name" value="Ion_trans_dom"/>
</dbReference>
<dbReference type="OrthoDB" id="429183at2759"/>
<feature type="transmembrane region" description="Helical" evidence="6">
    <location>
        <begin position="140"/>
        <end position="159"/>
    </location>
</feature>
<keyword evidence="4 6" id="KW-0472">Membrane</keyword>
<dbReference type="PANTHER" id="PTHR38483:SF1">
    <property type="entry name" value="ION TRANSPORT DOMAIN-CONTAINING PROTEIN"/>
    <property type="match status" value="1"/>
</dbReference>
<evidence type="ECO:0000256" key="3">
    <source>
        <dbReference type="ARBA" id="ARBA00022989"/>
    </source>
</evidence>
<dbReference type="AlphaFoldDB" id="A0A316UHB7"/>
<evidence type="ECO:0000256" key="2">
    <source>
        <dbReference type="ARBA" id="ARBA00022692"/>
    </source>
</evidence>
<feature type="domain" description="Ion transport" evidence="7">
    <location>
        <begin position="75"/>
        <end position="171"/>
    </location>
</feature>
<dbReference type="EMBL" id="KZ819323">
    <property type="protein sequence ID" value="PWN22585.1"/>
    <property type="molecule type" value="Genomic_DNA"/>
</dbReference>
<feature type="region of interest" description="Disordered" evidence="5">
    <location>
        <begin position="213"/>
        <end position="301"/>
    </location>
</feature>
<sequence>MAHVSLPLGGASPSSRRSEEIGRGQIFDSSAFSNTVTNASSSNGGSSLPSWSTTRSQYHLPQSEVLKGLANRFVHSTSYLYLYASMAFASLLTVVMSLMTDCPGTMFYVVEMLVNVVLVVEVGVRFVAFGRQFWHSTFNILDLFLVFLCTLTLLIIFFSHDCSPYNRGSSKEGRGGRQGKGEELLDSFLLIFRNGMQLVRLLAVVRRSGKNAMSRPSRIDLDPASVGRRGGAGGGGGLGLGGSGSRPGNDFSLDIDLEDDAEATRSRMRDGGDWMAGRGGKKRGPEHQGLMQQDDEDDDEL</sequence>
<keyword evidence="9" id="KW-1185">Reference proteome</keyword>
<comment type="subcellular location">
    <subcellularLocation>
        <location evidence="1">Membrane</location>
        <topology evidence="1">Multi-pass membrane protein</topology>
    </subcellularLocation>
</comment>
<feature type="transmembrane region" description="Helical" evidence="6">
    <location>
        <begin position="106"/>
        <end position="128"/>
    </location>
</feature>
<organism evidence="8 9">
    <name type="scientific">Pseudomicrostroma glucosiphilum</name>
    <dbReference type="NCBI Taxonomy" id="1684307"/>
    <lineage>
        <taxon>Eukaryota</taxon>
        <taxon>Fungi</taxon>
        <taxon>Dikarya</taxon>
        <taxon>Basidiomycota</taxon>
        <taxon>Ustilaginomycotina</taxon>
        <taxon>Exobasidiomycetes</taxon>
        <taxon>Microstromatales</taxon>
        <taxon>Microstromatales incertae sedis</taxon>
        <taxon>Pseudomicrostroma</taxon>
    </lineage>
</organism>
<evidence type="ECO:0000313" key="9">
    <source>
        <dbReference type="Proteomes" id="UP000245942"/>
    </source>
</evidence>
<dbReference type="GO" id="GO:0016020">
    <property type="term" value="C:membrane"/>
    <property type="evidence" value="ECO:0007669"/>
    <property type="project" value="UniProtKB-SubCell"/>
</dbReference>
<dbReference type="Pfam" id="PF00520">
    <property type="entry name" value="Ion_trans"/>
    <property type="match status" value="1"/>
</dbReference>
<evidence type="ECO:0000259" key="7">
    <source>
        <dbReference type="Pfam" id="PF00520"/>
    </source>
</evidence>
<evidence type="ECO:0000256" key="6">
    <source>
        <dbReference type="SAM" id="Phobius"/>
    </source>
</evidence>
<proteinExistence type="predicted"/>
<reference evidence="8 9" key="1">
    <citation type="journal article" date="2018" name="Mol. Biol. Evol.">
        <title>Broad Genomic Sampling Reveals a Smut Pathogenic Ancestry of the Fungal Clade Ustilaginomycotina.</title>
        <authorList>
            <person name="Kijpornyongpan T."/>
            <person name="Mondo S.J."/>
            <person name="Barry K."/>
            <person name="Sandor L."/>
            <person name="Lee J."/>
            <person name="Lipzen A."/>
            <person name="Pangilinan J."/>
            <person name="LaButti K."/>
            <person name="Hainaut M."/>
            <person name="Henrissat B."/>
            <person name="Grigoriev I.V."/>
            <person name="Spatafora J.W."/>
            <person name="Aime M.C."/>
        </authorList>
    </citation>
    <scope>NUCLEOTIDE SEQUENCE [LARGE SCALE GENOMIC DNA]</scope>
    <source>
        <strain evidence="8 9">MCA 4718</strain>
    </source>
</reference>
<gene>
    <name evidence="8" type="ORF">BCV69DRAFT_281569</name>
</gene>
<feature type="compositionally biased region" description="Basic and acidic residues" evidence="5">
    <location>
        <begin position="262"/>
        <end position="272"/>
    </location>
</feature>
<accession>A0A316UHB7</accession>
<name>A0A316UHB7_9BASI</name>
<feature type="compositionally biased region" description="Gly residues" evidence="5">
    <location>
        <begin position="228"/>
        <end position="245"/>
    </location>
</feature>
<feature type="transmembrane region" description="Helical" evidence="6">
    <location>
        <begin position="80"/>
        <end position="100"/>
    </location>
</feature>
<dbReference type="PANTHER" id="PTHR38483">
    <property type="entry name" value="CHROMOSOME 1, WHOLE GENOME SHOTGUN SEQUENCE"/>
    <property type="match status" value="1"/>
</dbReference>
<dbReference type="STRING" id="1684307.A0A316UHB7"/>
<keyword evidence="3 6" id="KW-1133">Transmembrane helix</keyword>
<evidence type="ECO:0000313" key="8">
    <source>
        <dbReference type="EMBL" id="PWN22585.1"/>
    </source>
</evidence>
<evidence type="ECO:0000256" key="4">
    <source>
        <dbReference type="ARBA" id="ARBA00023136"/>
    </source>
</evidence>
<dbReference type="GeneID" id="37013760"/>
<protein>
    <recommendedName>
        <fullName evidence="7">Ion transport domain-containing protein</fullName>
    </recommendedName>
</protein>
<dbReference type="Proteomes" id="UP000245942">
    <property type="component" value="Unassembled WGS sequence"/>
</dbReference>
<evidence type="ECO:0000256" key="5">
    <source>
        <dbReference type="SAM" id="MobiDB-lite"/>
    </source>
</evidence>
<keyword evidence="2 6" id="KW-0812">Transmembrane</keyword>
<dbReference type="InterPro" id="IPR027359">
    <property type="entry name" value="Volt_channel_dom_sf"/>
</dbReference>
<dbReference type="Gene3D" id="1.20.120.350">
    <property type="entry name" value="Voltage-gated potassium channels. Chain C"/>
    <property type="match status" value="1"/>
</dbReference>
<evidence type="ECO:0000256" key="1">
    <source>
        <dbReference type="ARBA" id="ARBA00004141"/>
    </source>
</evidence>
<dbReference type="RefSeq" id="XP_025349745.1">
    <property type="nucleotide sequence ID" value="XM_025492026.1"/>
</dbReference>